<evidence type="ECO:0000313" key="2">
    <source>
        <dbReference type="EMBL" id="MEQ2247930.1"/>
    </source>
</evidence>
<keyword evidence="3" id="KW-1185">Reference proteome</keyword>
<sequence length="79" mass="8549">RRSYDIPTSWVLSSTIDSPSADPATDRARGGGDEPSSSTCSFRVRREKGRLRPNSPSGAQRHQSRTQPTSDGDVTVACE</sequence>
<evidence type="ECO:0000313" key="3">
    <source>
        <dbReference type="Proteomes" id="UP001482620"/>
    </source>
</evidence>
<proteinExistence type="predicted"/>
<organism evidence="2 3">
    <name type="scientific">Ilyodon furcidens</name>
    <name type="common">goldbreast splitfin</name>
    <dbReference type="NCBI Taxonomy" id="33524"/>
    <lineage>
        <taxon>Eukaryota</taxon>
        <taxon>Metazoa</taxon>
        <taxon>Chordata</taxon>
        <taxon>Craniata</taxon>
        <taxon>Vertebrata</taxon>
        <taxon>Euteleostomi</taxon>
        <taxon>Actinopterygii</taxon>
        <taxon>Neopterygii</taxon>
        <taxon>Teleostei</taxon>
        <taxon>Neoteleostei</taxon>
        <taxon>Acanthomorphata</taxon>
        <taxon>Ovalentaria</taxon>
        <taxon>Atherinomorphae</taxon>
        <taxon>Cyprinodontiformes</taxon>
        <taxon>Goodeidae</taxon>
        <taxon>Ilyodon</taxon>
    </lineage>
</organism>
<evidence type="ECO:0000256" key="1">
    <source>
        <dbReference type="SAM" id="MobiDB-lite"/>
    </source>
</evidence>
<protein>
    <submittedName>
        <fullName evidence="2">Uncharacterized protein</fullName>
    </submittedName>
</protein>
<feature type="region of interest" description="Disordered" evidence="1">
    <location>
        <begin position="1"/>
        <end position="79"/>
    </location>
</feature>
<gene>
    <name evidence="2" type="ORF">ILYODFUR_014198</name>
</gene>
<name>A0ABV0US78_9TELE</name>
<feature type="non-terminal residue" evidence="2">
    <location>
        <position position="1"/>
    </location>
</feature>
<reference evidence="2 3" key="1">
    <citation type="submission" date="2021-06" db="EMBL/GenBank/DDBJ databases">
        <authorList>
            <person name="Palmer J.M."/>
        </authorList>
    </citation>
    <scope>NUCLEOTIDE SEQUENCE [LARGE SCALE GENOMIC DNA]</scope>
    <source>
        <strain evidence="3">if_2019</strain>
        <tissue evidence="2">Muscle</tissue>
    </source>
</reference>
<comment type="caution">
    <text evidence="2">The sequence shown here is derived from an EMBL/GenBank/DDBJ whole genome shotgun (WGS) entry which is preliminary data.</text>
</comment>
<dbReference type="EMBL" id="JAHRIQ010082285">
    <property type="protein sequence ID" value="MEQ2247930.1"/>
    <property type="molecule type" value="Genomic_DNA"/>
</dbReference>
<dbReference type="Proteomes" id="UP001482620">
    <property type="component" value="Unassembled WGS sequence"/>
</dbReference>
<accession>A0ABV0US78</accession>
<feature type="compositionally biased region" description="Polar residues" evidence="1">
    <location>
        <begin position="54"/>
        <end position="72"/>
    </location>
</feature>